<evidence type="ECO:0000313" key="4">
    <source>
        <dbReference type="Proteomes" id="UP000460272"/>
    </source>
</evidence>
<feature type="transmembrane region" description="Helical" evidence="2">
    <location>
        <begin position="456"/>
        <end position="477"/>
    </location>
</feature>
<feature type="transmembrane region" description="Helical" evidence="2">
    <location>
        <begin position="710"/>
        <end position="727"/>
    </location>
</feature>
<feature type="region of interest" description="Disordered" evidence="1">
    <location>
        <begin position="1"/>
        <end position="52"/>
    </location>
</feature>
<proteinExistence type="predicted"/>
<dbReference type="Proteomes" id="UP000460272">
    <property type="component" value="Unassembled WGS sequence"/>
</dbReference>
<feature type="transmembrane region" description="Helical" evidence="2">
    <location>
        <begin position="105"/>
        <end position="129"/>
    </location>
</feature>
<feature type="transmembrane region" description="Helical" evidence="2">
    <location>
        <begin position="342"/>
        <end position="361"/>
    </location>
</feature>
<organism evidence="3 4">
    <name type="scientific">Trebonia kvetii</name>
    <dbReference type="NCBI Taxonomy" id="2480626"/>
    <lineage>
        <taxon>Bacteria</taxon>
        <taxon>Bacillati</taxon>
        <taxon>Actinomycetota</taxon>
        <taxon>Actinomycetes</taxon>
        <taxon>Streptosporangiales</taxon>
        <taxon>Treboniaceae</taxon>
        <taxon>Trebonia</taxon>
    </lineage>
</organism>
<feature type="transmembrane region" description="Helical" evidence="2">
    <location>
        <begin position="411"/>
        <end position="444"/>
    </location>
</feature>
<dbReference type="RefSeq" id="WP_145862173.1">
    <property type="nucleotide sequence ID" value="NZ_RPFW01000012.1"/>
</dbReference>
<sequence>MRLRLPAVRVRGGDTPDETTARAASAAGPRATARPQAAAGPKAAAGEPGAVEAKYATVRDRDKRKRPGTVSGARAAAGRLRPYYSRLSEPAGRAAARGRELARRWWWLPGWAFAAVTIAPALLAVAWLAPGVGMLLAGRLLPLPMVIIFVPLAVALCYFAMRRLPVSWPRFGDSIDDVPPAAAAAPAPAGDPAVTADLADAAELAGAAGPERRQVPLGALLATVAIAAGFGVWQAVFRSEQLFAARDPGIYLQYGYWIAEHGTARIPTSAAAFGNAAGLSFASTGFTVSGGSLMPAFLPGLPLVLAAGTWLGGLGGTLLMPAVLGGCAVLAFAGLVGRLCGAWWAAAGALVLAVSLPEVYASRTPLSEPLVQILLFGGLSLFTDSLSRPLTLSQPLPLGGAAWARRGGLALAGLGGLSLGLTVLVSIGSLGVLLPAFPVLAYLFVAGRPQAGPFGIGLFIGIGLGLAAGLELSRAYLASVSTQLHLIGLCAAGFGVVTALVAPLAFPGFRDRMRRIVRGRLHIVGLGGEEVALPSLGMVAQWLAVALPVLVLVGFALRPYFQTVRGQTDPAVARQVASLQRLEGLPVDGLRQYFESSLDWVLWYLGVPAVILACAGAAVLGRRSVRLLITAGTSATPSGPYTAPGSAASPASESSAASSSPASPGSESPAAGASPASAEEPALDSTATFNTPAFLEASASFESSLAAARLWGLPFLIIAWSVVTVLWDPAVVPWQPMAVHRLVPVVFPGLLLLALWVSSRLTSRASLLGASRLAVGLVGTCCVLALAIPPLVTTLNPGLAPKASVSRYSSGVAKLVSRIQLRGVGASSTYGGSVAAATRLCSAIGKSASVIFIDAATAANFAPIVRGQCGQPAATLVTSAASAASAAALLEKAATAIEKAGRRPVILGPTRSAVSLFGVVPKHVVALKTQRDAEVLTGPPAGTWPVYYSVWMASPLGSDT</sequence>
<feature type="transmembrane region" description="Helical" evidence="2">
    <location>
        <begin position="217"/>
        <end position="236"/>
    </location>
</feature>
<feature type="transmembrane region" description="Helical" evidence="2">
    <location>
        <begin position="600"/>
        <end position="620"/>
    </location>
</feature>
<feature type="transmembrane region" description="Helical" evidence="2">
    <location>
        <begin position="483"/>
        <end position="506"/>
    </location>
</feature>
<comment type="caution">
    <text evidence="3">The sequence shown here is derived from an EMBL/GenBank/DDBJ whole genome shotgun (WGS) entry which is preliminary data.</text>
</comment>
<dbReference type="OrthoDB" id="5196235at2"/>
<keyword evidence="2" id="KW-1133">Transmembrane helix</keyword>
<feature type="transmembrane region" description="Helical" evidence="2">
    <location>
        <begin position="770"/>
        <end position="792"/>
    </location>
</feature>
<keyword evidence="4" id="KW-1185">Reference proteome</keyword>
<evidence type="ECO:0000313" key="3">
    <source>
        <dbReference type="EMBL" id="TVY99688.1"/>
    </source>
</evidence>
<feature type="transmembrane region" description="Helical" evidence="2">
    <location>
        <begin position="542"/>
        <end position="561"/>
    </location>
</feature>
<keyword evidence="2" id="KW-0812">Transmembrane</keyword>
<feature type="compositionally biased region" description="Low complexity" evidence="1">
    <location>
        <begin position="21"/>
        <end position="52"/>
    </location>
</feature>
<evidence type="ECO:0000256" key="1">
    <source>
        <dbReference type="SAM" id="MobiDB-lite"/>
    </source>
</evidence>
<dbReference type="EMBL" id="RPFW01000012">
    <property type="protein sequence ID" value="TVY99688.1"/>
    <property type="molecule type" value="Genomic_DNA"/>
</dbReference>
<feature type="transmembrane region" description="Helical" evidence="2">
    <location>
        <begin position="318"/>
        <end position="336"/>
    </location>
</feature>
<accession>A0A6P2BMH1</accession>
<feature type="transmembrane region" description="Helical" evidence="2">
    <location>
        <begin position="739"/>
        <end position="758"/>
    </location>
</feature>
<feature type="transmembrane region" description="Helical" evidence="2">
    <location>
        <begin position="141"/>
        <end position="161"/>
    </location>
</feature>
<dbReference type="AlphaFoldDB" id="A0A6P2BMH1"/>
<gene>
    <name evidence="3" type="ORF">EAS64_41285</name>
</gene>
<keyword evidence="2" id="KW-0472">Membrane</keyword>
<name>A0A6P2BMH1_9ACTN</name>
<evidence type="ECO:0000256" key="2">
    <source>
        <dbReference type="SAM" id="Phobius"/>
    </source>
</evidence>
<feature type="compositionally biased region" description="Low complexity" evidence="1">
    <location>
        <begin position="643"/>
        <end position="677"/>
    </location>
</feature>
<feature type="region of interest" description="Disordered" evidence="1">
    <location>
        <begin position="637"/>
        <end position="677"/>
    </location>
</feature>
<protein>
    <submittedName>
        <fullName evidence="3">Uncharacterized protein</fullName>
    </submittedName>
</protein>
<reference evidence="3 4" key="1">
    <citation type="submission" date="2018-11" db="EMBL/GenBank/DDBJ databases">
        <title>Trebonia kvetii gen.nov., sp.nov., a novel acidophilic actinobacterium, and proposal of the new actinobacterial family Treboniaceae fam. nov.</title>
        <authorList>
            <person name="Rapoport D."/>
            <person name="Sagova-Mareckova M."/>
            <person name="Sedlacek I."/>
            <person name="Provaznik J."/>
            <person name="Kralova S."/>
            <person name="Pavlinic D."/>
            <person name="Benes V."/>
            <person name="Kopecky J."/>
        </authorList>
    </citation>
    <scope>NUCLEOTIDE SEQUENCE [LARGE SCALE GENOMIC DNA]</scope>
    <source>
        <strain evidence="3 4">15Tr583</strain>
    </source>
</reference>